<accession>A0A4P9XES2</accession>
<keyword evidence="14" id="KW-1185">Reference proteome</keyword>
<dbReference type="PANTHER" id="PTHR22808:SF1">
    <property type="entry name" value="RNA CYTOSINE-C(5)-METHYLTRANSFERASE NSUN2-RELATED"/>
    <property type="match status" value="1"/>
</dbReference>
<gene>
    <name evidence="13" type="ORF">CXG81DRAFT_8716</name>
</gene>
<keyword evidence="9" id="KW-0539">Nucleus</keyword>
<dbReference type="Proteomes" id="UP000274922">
    <property type="component" value="Unassembled WGS sequence"/>
</dbReference>
<dbReference type="GO" id="GO:0005634">
    <property type="term" value="C:nucleus"/>
    <property type="evidence" value="ECO:0007669"/>
    <property type="project" value="UniProtKB-SubCell"/>
</dbReference>
<dbReference type="PRINTS" id="PR02008">
    <property type="entry name" value="RCMTFAMILY"/>
</dbReference>
<dbReference type="PROSITE" id="PS51686">
    <property type="entry name" value="SAM_MT_RSMB_NOP"/>
    <property type="match status" value="1"/>
</dbReference>
<dbReference type="GO" id="GO:0016428">
    <property type="term" value="F:tRNA (cytidine-5-)-methyltransferase activity"/>
    <property type="evidence" value="ECO:0007669"/>
    <property type="project" value="InterPro"/>
</dbReference>
<evidence type="ECO:0000256" key="1">
    <source>
        <dbReference type="ARBA" id="ARBA00004123"/>
    </source>
</evidence>
<feature type="region of interest" description="Disordered" evidence="11">
    <location>
        <begin position="458"/>
        <end position="512"/>
    </location>
</feature>
<dbReference type="AlphaFoldDB" id="A0A4P9XES2"/>
<proteinExistence type="inferred from homology"/>
<evidence type="ECO:0000256" key="7">
    <source>
        <dbReference type="ARBA" id="ARBA00022694"/>
    </source>
</evidence>
<dbReference type="PROSITE" id="PS01153">
    <property type="entry name" value="NOL1_NOP2_SUN"/>
    <property type="match status" value="1"/>
</dbReference>
<dbReference type="Gene3D" id="3.40.50.150">
    <property type="entry name" value="Vaccinia Virus protein VP39"/>
    <property type="match status" value="1"/>
</dbReference>
<name>A0A4P9XES2_9FUNG</name>
<keyword evidence="4 10" id="KW-0489">Methyltransferase</keyword>
<evidence type="ECO:0000259" key="12">
    <source>
        <dbReference type="PROSITE" id="PS51686"/>
    </source>
</evidence>
<reference evidence="14" key="1">
    <citation type="journal article" date="2018" name="Nat. Microbiol.">
        <title>Leveraging single-cell genomics to expand the fungal tree of life.</title>
        <authorList>
            <person name="Ahrendt S.R."/>
            <person name="Quandt C.A."/>
            <person name="Ciobanu D."/>
            <person name="Clum A."/>
            <person name="Salamov A."/>
            <person name="Andreopoulos B."/>
            <person name="Cheng J.F."/>
            <person name="Woyke T."/>
            <person name="Pelin A."/>
            <person name="Henrissat B."/>
            <person name="Reynolds N.K."/>
            <person name="Benny G.L."/>
            <person name="Smith M.E."/>
            <person name="James T.Y."/>
            <person name="Grigoriev I.V."/>
        </authorList>
    </citation>
    <scope>NUCLEOTIDE SEQUENCE [LARGE SCALE GENOMIC DNA]</scope>
    <source>
        <strain evidence="14">ATCC 52028</strain>
    </source>
</reference>
<evidence type="ECO:0000313" key="13">
    <source>
        <dbReference type="EMBL" id="RKP04065.1"/>
    </source>
</evidence>
<keyword evidence="6 10" id="KW-0949">S-adenosyl-L-methionine</keyword>
<dbReference type="Pfam" id="PF25378">
    <property type="entry name" value="PUA_NSUN2"/>
    <property type="match status" value="1"/>
</dbReference>
<dbReference type="InterPro" id="IPR049560">
    <property type="entry name" value="MeTrfase_RsmB-F_NOP2_cat"/>
</dbReference>
<dbReference type="InterPro" id="IPR057285">
    <property type="entry name" value="Pre-PUA_NSUN2"/>
</dbReference>
<keyword evidence="8 10" id="KW-0694">RNA-binding</keyword>
<evidence type="ECO:0000256" key="6">
    <source>
        <dbReference type="ARBA" id="ARBA00022691"/>
    </source>
</evidence>
<dbReference type="PANTHER" id="PTHR22808">
    <property type="entry name" value="NCL1 YEAST -RELATED NOL1/NOP2/FMU SUN DOMAIN-CONTAINING"/>
    <property type="match status" value="1"/>
</dbReference>
<feature type="binding site" evidence="10">
    <location>
        <position position="247"/>
    </location>
    <ligand>
        <name>S-adenosyl-L-methionine</name>
        <dbReference type="ChEBI" id="CHEBI:59789"/>
    </ligand>
</feature>
<dbReference type="EMBL" id="ML014114">
    <property type="protein sequence ID" value="RKP04065.1"/>
    <property type="molecule type" value="Genomic_DNA"/>
</dbReference>
<comment type="subcellular location">
    <subcellularLocation>
        <location evidence="1">Nucleus</location>
    </subcellularLocation>
</comment>
<dbReference type="InterPro" id="IPR057286">
    <property type="entry name" value="PUA_NSUN2"/>
</dbReference>
<feature type="binding site" evidence="10">
    <location>
        <position position="195"/>
    </location>
    <ligand>
        <name>S-adenosyl-L-methionine</name>
        <dbReference type="ChEBI" id="CHEBI:59789"/>
    </ligand>
</feature>
<feature type="binding site" evidence="10">
    <location>
        <begin position="164"/>
        <end position="170"/>
    </location>
    <ligand>
        <name>S-adenosyl-L-methionine</name>
        <dbReference type="ChEBI" id="CHEBI:59789"/>
    </ligand>
</feature>
<dbReference type="SUPFAM" id="SSF53335">
    <property type="entry name" value="S-adenosyl-L-methionine-dependent methyltransferases"/>
    <property type="match status" value="1"/>
</dbReference>
<keyword evidence="3" id="KW-0820">tRNA-binding</keyword>
<dbReference type="InterPro" id="IPR018314">
    <property type="entry name" value="RsmB/NOL1/NOP2-like_CS"/>
</dbReference>
<evidence type="ECO:0000256" key="11">
    <source>
        <dbReference type="SAM" id="MobiDB-lite"/>
    </source>
</evidence>
<evidence type="ECO:0000256" key="3">
    <source>
        <dbReference type="ARBA" id="ARBA00022555"/>
    </source>
</evidence>
<dbReference type="GO" id="GO:0000049">
    <property type="term" value="F:tRNA binding"/>
    <property type="evidence" value="ECO:0007669"/>
    <property type="project" value="UniProtKB-KW"/>
</dbReference>
<evidence type="ECO:0000313" key="14">
    <source>
        <dbReference type="Proteomes" id="UP000274922"/>
    </source>
</evidence>
<evidence type="ECO:0000256" key="4">
    <source>
        <dbReference type="ARBA" id="ARBA00022603"/>
    </source>
</evidence>
<keyword evidence="5 10" id="KW-0808">Transferase</keyword>
<evidence type="ECO:0000256" key="8">
    <source>
        <dbReference type="ARBA" id="ARBA00022884"/>
    </source>
</evidence>
<sequence length="710" mass="77837">MGKNHRRRGKPNGKVVNWLEIEKDNALYTAYYGAQGLFSDPAEMETMKQAFREELPTTFRFTGNRASSQELVAIMKDQFFGDLTGTAVTVDLAPPVELPWYPDGLGWQFNCSKGNLRKVAPVTAFRNFLVAETEVGNISRQEAVSMVPPLFLDVQPGHIVLDMCAAPGSKTAQILEAIDQADSGDLLQGMVVANDADYERAHMLVRQSKRLHSPTLIVTCHDAQFLPSIRGTRASGRVVQFDRILADVPCSGDGTLRKNKQIWSSWNPKNGNALHRLQLLIAERGARLLKIGGRMVYSTCSLNPSENESVIAELIWITGGALRLVDVSRELPALKRAPGLTTWKVMSPKEVLYERWDDVPEADRNRTVFPTLFPPPNAAELHLERAMRIYPHYQDTGGFFVAVLEKVSEFGQMDQISTATATASTTAAMATAASPTAADAVNADDAVDGVDIADARVPECDGASVTPQTPEAKRPKLDDEAADAADAVAATSENGTVAKAGGKRSRSAKPSKEDEFVFLDPVQHATVMSDLRSQFALHDTFPFDQCLVRTTSDSVRNIYIVSRAAKEAIQTSNENKLRIVNSGVCVFKYTRTSDKNIPCYRFSSDGLTVLKPFLGADFIVSIPRVDFLLLLSAEGNPLFTAFSPAFQADLQRRNAGSYILRYTPSEADEGHVRLPIEIPIYRAPMSLGLLVDKHEKKSILHRIGGGGPDL</sequence>
<feature type="domain" description="SAM-dependent MTase RsmB/NOP-type" evidence="12">
    <location>
        <begin position="47"/>
        <end position="407"/>
    </location>
</feature>
<dbReference type="InterPro" id="IPR023270">
    <property type="entry name" value="RCMT_NCL1"/>
</dbReference>
<feature type="binding site" evidence="10">
    <location>
        <position position="222"/>
    </location>
    <ligand>
        <name>S-adenosyl-L-methionine</name>
        <dbReference type="ChEBI" id="CHEBI:59789"/>
    </ligand>
</feature>
<dbReference type="InterPro" id="IPR029063">
    <property type="entry name" value="SAM-dependent_MTases_sf"/>
</dbReference>
<dbReference type="GO" id="GO:0005737">
    <property type="term" value="C:cytoplasm"/>
    <property type="evidence" value="ECO:0007669"/>
    <property type="project" value="TreeGrafter"/>
</dbReference>
<evidence type="ECO:0000256" key="10">
    <source>
        <dbReference type="PROSITE-ProRule" id="PRU01023"/>
    </source>
</evidence>
<dbReference type="InterPro" id="IPR001678">
    <property type="entry name" value="MeTrfase_RsmB-F_NOP2_dom"/>
</dbReference>
<dbReference type="Pfam" id="PF01189">
    <property type="entry name" value="Methyltr_RsmB-F"/>
    <property type="match status" value="1"/>
</dbReference>
<dbReference type="Pfam" id="PF25376">
    <property type="entry name" value="Pre-PUA_NSUN2"/>
    <property type="match status" value="1"/>
</dbReference>
<evidence type="ECO:0000256" key="2">
    <source>
        <dbReference type="ARBA" id="ARBA00007494"/>
    </source>
</evidence>
<dbReference type="GO" id="GO:0030488">
    <property type="term" value="P:tRNA methylation"/>
    <property type="evidence" value="ECO:0007669"/>
    <property type="project" value="TreeGrafter"/>
</dbReference>
<keyword evidence="7" id="KW-0819">tRNA processing</keyword>
<feature type="active site" description="Nucleophile" evidence="10">
    <location>
        <position position="300"/>
    </location>
</feature>
<organism evidence="13 14">
    <name type="scientific">Caulochytrium protostelioides</name>
    <dbReference type="NCBI Taxonomy" id="1555241"/>
    <lineage>
        <taxon>Eukaryota</taxon>
        <taxon>Fungi</taxon>
        <taxon>Fungi incertae sedis</taxon>
        <taxon>Chytridiomycota</taxon>
        <taxon>Chytridiomycota incertae sedis</taxon>
        <taxon>Chytridiomycetes</taxon>
        <taxon>Caulochytriales</taxon>
        <taxon>Caulochytriaceae</taxon>
        <taxon>Caulochytrium</taxon>
    </lineage>
</organism>
<comment type="similarity">
    <text evidence="2 10">Belongs to the class I-like SAM-binding methyltransferase superfamily. RsmB/NOP family.</text>
</comment>
<dbReference type="OrthoDB" id="6093671at2759"/>
<evidence type="ECO:0000256" key="9">
    <source>
        <dbReference type="ARBA" id="ARBA00023242"/>
    </source>
</evidence>
<dbReference type="InterPro" id="IPR023267">
    <property type="entry name" value="RCMT"/>
</dbReference>
<evidence type="ECO:0000256" key="5">
    <source>
        <dbReference type="ARBA" id="ARBA00022679"/>
    </source>
</evidence>
<protein>
    <recommendedName>
        <fullName evidence="12">SAM-dependent MTase RsmB/NOP-type domain-containing protein</fullName>
    </recommendedName>
</protein>
<dbReference type="PRINTS" id="PR02011">
    <property type="entry name" value="RCMTNCL1"/>
</dbReference>
<dbReference type="STRING" id="1555241.A0A4P9XES2"/>